<dbReference type="EMBL" id="NXLU01000002">
    <property type="protein sequence ID" value="RDU69470.1"/>
    <property type="molecule type" value="Genomic_DNA"/>
</dbReference>
<gene>
    <name evidence="1" type="ORF">CQA62_02135</name>
</gene>
<dbReference type="SUPFAM" id="SSF56954">
    <property type="entry name" value="Outer membrane efflux proteins (OEP)"/>
    <property type="match status" value="1"/>
</dbReference>
<accession>A0A3D8IWW3</accession>
<dbReference type="AlphaFoldDB" id="A0A3D8IWW3"/>
<comment type="caution">
    <text evidence="1">The sequence shown here is derived from an EMBL/GenBank/DDBJ whole genome shotgun (WGS) entry which is preliminary data.</text>
</comment>
<name>A0A3D8IWW3_9HELI</name>
<protein>
    <submittedName>
        <fullName evidence="1">Uncharacterized protein</fullName>
    </submittedName>
</protein>
<evidence type="ECO:0000313" key="1">
    <source>
        <dbReference type="EMBL" id="RDU69470.1"/>
    </source>
</evidence>
<dbReference type="Gene3D" id="1.20.1600.10">
    <property type="entry name" value="Outer membrane efflux proteins (OEP)"/>
    <property type="match status" value="1"/>
</dbReference>
<sequence>MRVLILVVLCPILWAQSFEVIVENALKSNERIKNLNLEIEQLENQRKIAYKWDNPTITSGYNTLYLSNPTYRNDAMQSISVGISQKLDLFAKKPIEAEKFSLQKQIKLLELKALKKDIIKQIKIQMIKNHQDQNKIRVLNETLKNLSLLKQQINIGTSNFPLDEIYKLEISETKIKLSLQEMLERQRSQIIKLNEITFGNEKGIDFENKIQKNFSEEYYKQSFALKIQTLKEKFDLENIHLAQRSFLSDPTLSVNYFYRQKHPDFISFAISFSLPLYGREILSLKNAKDQSKITKSQTLSLENKIKAQIKSLSNTISHKKKELSLIDQHLIAQLQKLITLYQKNISNQAQAMSAYHQAINDLLQAQLLRIEVYGAILLSYAELESLGETK</sequence>
<dbReference type="OrthoDB" id="5332769at2"/>
<evidence type="ECO:0000313" key="2">
    <source>
        <dbReference type="Proteomes" id="UP000257067"/>
    </source>
</evidence>
<dbReference type="GO" id="GO:0015562">
    <property type="term" value="F:efflux transmembrane transporter activity"/>
    <property type="evidence" value="ECO:0007669"/>
    <property type="project" value="InterPro"/>
</dbReference>
<reference evidence="1 2" key="1">
    <citation type="submission" date="2018-04" db="EMBL/GenBank/DDBJ databases">
        <title>Novel Campyloabacter and Helicobacter Species and Strains.</title>
        <authorList>
            <person name="Mannion A.J."/>
            <person name="Shen Z."/>
            <person name="Fox J.G."/>
        </authorList>
    </citation>
    <scope>NUCLEOTIDE SEQUENCE [LARGE SCALE GENOMIC DNA]</scope>
    <source>
        <strain evidence="1 2">ATCC 700242</strain>
    </source>
</reference>
<dbReference type="RefSeq" id="WP_104724578.1">
    <property type="nucleotide sequence ID" value="NZ_FZNE01000003.1"/>
</dbReference>
<proteinExistence type="predicted"/>
<organism evidence="1 2">
    <name type="scientific">Helicobacter cholecystus</name>
    <dbReference type="NCBI Taxonomy" id="45498"/>
    <lineage>
        <taxon>Bacteria</taxon>
        <taxon>Pseudomonadati</taxon>
        <taxon>Campylobacterota</taxon>
        <taxon>Epsilonproteobacteria</taxon>
        <taxon>Campylobacterales</taxon>
        <taxon>Helicobacteraceae</taxon>
        <taxon>Helicobacter</taxon>
    </lineage>
</organism>
<keyword evidence="2" id="KW-1185">Reference proteome</keyword>
<dbReference type="Proteomes" id="UP000257067">
    <property type="component" value="Unassembled WGS sequence"/>
</dbReference>